<gene>
    <name evidence="1" type="ORF">CK203_107791</name>
</gene>
<sequence>MHPHLSLCTLDYPLMLRDGRAFTVRKPPGKVRKCMCGSDDHLVWKHLILLERCRGLRTTEGVTFVLTLSSVSIFVEGFTVINLNSPSWIGVGVCCDHASIQEALASLGQMIDGQQTNSQIEVVSPSVTLPILTLEDPHACMDRLEQRETSCPIHPALSSADHYFYVEAIMPVCLVGYAFESSFSKGHGRWIIEFIGTQASIAHFKLDLHCSYHQRPGHDTDHCNTLRHAIQDLIDQGDIHHIDLIENDCIHMLSWNDRLPEPMFCMTTVRLTGFHWVLRFPHRSVDPDGTPFWLTHSTPLVIGCRDTCVPITLWPEDDDLDGRDIHIVTRSGMITQLPPPTVRPFEGAASHESTHRDALIRALSQIRVETTTTPKGLIHMMTTDKATCIVFSDDDLLPEGLDHVRSLYITVGCSSHRVPSILLDNGLTLNVCPLATVIGLGFAPSDFGHFT</sequence>
<accession>A0A438CGD8</accession>
<dbReference type="EMBL" id="QGNW01002240">
    <property type="protein sequence ID" value="RVW22283.1"/>
    <property type="molecule type" value="Genomic_DNA"/>
</dbReference>
<protein>
    <submittedName>
        <fullName evidence="1">Uncharacterized protein</fullName>
    </submittedName>
</protein>
<dbReference type="AlphaFoldDB" id="A0A438CGD8"/>
<comment type="caution">
    <text evidence="1">The sequence shown here is derived from an EMBL/GenBank/DDBJ whole genome shotgun (WGS) entry which is preliminary data.</text>
</comment>
<name>A0A438CGD8_VITVI</name>
<organism evidence="1 2">
    <name type="scientific">Vitis vinifera</name>
    <name type="common">Grape</name>
    <dbReference type="NCBI Taxonomy" id="29760"/>
    <lineage>
        <taxon>Eukaryota</taxon>
        <taxon>Viridiplantae</taxon>
        <taxon>Streptophyta</taxon>
        <taxon>Embryophyta</taxon>
        <taxon>Tracheophyta</taxon>
        <taxon>Spermatophyta</taxon>
        <taxon>Magnoliopsida</taxon>
        <taxon>eudicotyledons</taxon>
        <taxon>Gunneridae</taxon>
        <taxon>Pentapetalae</taxon>
        <taxon>rosids</taxon>
        <taxon>Vitales</taxon>
        <taxon>Vitaceae</taxon>
        <taxon>Viteae</taxon>
        <taxon>Vitis</taxon>
    </lineage>
</organism>
<evidence type="ECO:0000313" key="2">
    <source>
        <dbReference type="Proteomes" id="UP000288805"/>
    </source>
</evidence>
<proteinExistence type="predicted"/>
<dbReference type="Proteomes" id="UP000288805">
    <property type="component" value="Unassembled WGS sequence"/>
</dbReference>
<reference evidence="1 2" key="1">
    <citation type="journal article" date="2018" name="PLoS Genet.">
        <title>Population sequencing reveals clonal diversity and ancestral inbreeding in the grapevine cultivar Chardonnay.</title>
        <authorList>
            <person name="Roach M.J."/>
            <person name="Johnson D.L."/>
            <person name="Bohlmann J."/>
            <person name="van Vuuren H.J."/>
            <person name="Jones S.J."/>
            <person name="Pretorius I.S."/>
            <person name="Schmidt S.A."/>
            <person name="Borneman A.R."/>
        </authorList>
    </citation>
    <scope>NUCLEOTIDE SEQUENCE [LARGE SCALE GENOMIC DNA]</scope>
    <source>
        <strain evidence="2">cv. Chardonnay</strain>
        <tissue evidence="1">Leaf</tissue>
    </source>
</reference>
<evidence type="ECO:0000313" key="1">
    <source>
        <dbReference type="EMBL" id="RVW22283.1"/>
    </source>
</evidence>